<evidence type="ECO:0000256" key="5">
    <source>
        <dbReference type="ARBA" id="ARBA00047475"/>
    </source>
</evidence>
<name>A0A914UZW8_9BILA</name>
<dbReference type="EC" id="2.4.1.17" evidence="2"/>
<dbReference type="GO" id="GO:0015020">
    <property type="term" value="F:glucuronosyltransferase activity"/>
    <property type="evidence" value="ECO:0007669"/>
    <property type="project" value="UniProtKB-EC"/>
</dbReference>
<dbReference type="PANTHER" id="PTHR48043:SF145">
    <property type="entry name" value="FI06409P-RELATED"/>
    <property type="match status" value="1"/>
</dbReference>
<dbReference type="Pfam" id="PF00201">
    <property type="entry name" value="UDPGT"/>
    <property type="match status" value="1"/>
</dbReference>
<dbReference type="SUPFAM" id="SSF53756">
    <property type="entry name" value="UDP-Glycosyltransferase/glycogen phosphorylase"/>
    <property type="match status" value="1"/>
</dbReference>
<keyword evidence="3" id="KW-0328">Glycosyltransferase</keyword>
<evidence type="ECO:0000256" key="1">
    <source>
        <dbReference type="ARBA" id="ARBA00009995"/>
    </source>
</evidence>
<dbReference type="InterPro" id="IPR050271">
    <property type="entry name" value="UDP-glycosyltransferase"/>
</dbReference>
<dbReference type="InterPro" id="IPR002213">
    <property type="entry name" value="UDP_glucos_trans"/>
</dbReference>
<evidence type="ECO:0000256" key="6">
    <source>
        <dbReference type="SAM" id="Phobius"/>
    </source>
</evidence>
<evidence type="ECO:0000256" key="3">
    <source>
        <dbReference type="ARBA" id="ARBA00022676"/>
    </source>
</evidence>
<comment type="catalytic activity">
    <reaction evidence="5">
        <text>glucuronate acceptor + UDP-alpha-D-glucuronate = acceptor beta-D-glucuronoside + UDP + H(+)</text>
        <dbReference type="Rhea" id="RHEA:21032"/>
        <dbReference type="ChEBI" id="CHEBI:15378"/>
        <dbReference type="ChEBI" id="CHEBI:58052"/>
        <dbReference type="ChEBI" id="CHEBI:58223"/>
        <dbReference type="ChEBI" id="CHEBI:132367"/>
        <dbReference type="ChEBI" id="CHEBI:132368"/>
        <dbReference type="EC" id="2.4.1.17"/>
    </reaction>
</comment>
<keyword evidence="6" id="KW-0812">Transmembrane</keyword>
<sequence>MSALTVDSLTAALHDLLNNEKYEINARRLSSMLEKKPVKSEQLVVKWTEFVAEFKQLPELESYARQLNFLQLTSLDIVVPFILVLAIALFLLYKVFRALIRLFIGGSKLKNE</sequence>
<dbReference type="AlphaFoldDB" id="A0A914UZW8"/>
<reference evidence="8" key="1">
    <citation type="submission" date="2022-11" db="UniProtKB">
        <authorList>
            <consortium name="WormBaseParasite"/>
        </authorList>
    </citation>
    <scope>IDENTIFICATION</scope>
</reference>
<organism evidence="7 8">
    <name type="scientific">Plectus sambesii</name>
    <dbReference type="NCBI Taxonomy" id="2011161"/>
    <lineage>
        <taxon>Eukaryota</taxon>
        <taxon>Metazoa</taxon>
        <taxon>Ecdysozoa</taxon>
        <taxon>Nematoda</taxon>
        <taxon>Chromadorea</taxon>
        <taxon>Plectida</taxon>
        <taxon>Plectina</taxon>
        <taxon>Plectoidea</taxon>
        <taxon>Plectidae</taxon>
        <taxon>Plectus</taxon>
    </lineage>
</organism>
<evidence type="ECO:0000313" key="7">
    <source>
        <dbReference type="Proteomes" id="UP000887566"/>
    </source>
</evidence>
<evidence type="ECO:0000256" key="4">
    <source>
        <dbReference type="ARBA" id="ARBA00022679"/>
    </source>
</evidence>
<keyword evidence="6" id="KW-1133">Transmembrane helix</keyword>
<keyword evidence="4" id="KW-0808">Transferase</keyword>
<comment type="similarity">
    <text evidence="1">Belongs to the UDP-glycosyltransferase family.</text>
</comment>
<protein>
    <recommendedName>
        <fullName evidence="2">glucuronosyltransferase</fullName>
        <ecNumber evidence="2">2.4.1.17</ecNumber>
    </recommendedName>
</protein>
<dbReference type="PANTHER" id="PTHR48043">
    <property type="entry name" value="EG:EG0003.4 PROTEIN-RELATED"/>
    <property type="match status" value="1"/>
</dbReference>
<proteinExistence type="inferred from homology"/>
<accession>A0A914UZW8</accession>
<feature type="transmembrane region" description="Helical" evidence="6">
    <location>
        <begin position="77"/>
        <end position="96"/>
    </location>
</feature>
<evidence type="ECO:0000313" key="8">
    <source>
        <dbReference type="WBParaSite" id="PSAMB.scaffold1404size31934.g12897.t1"/>
    </source>
</evidence>
<evidence type="ECO:0000256" key="2">
    <source>
        <dbReference type="ARBA" id="ARBA00012544"/>
    </source>
</evidence>
<keyword evidence="7" id="KW-1185">Reference proteome</keyword>
<dbReference type="WBParaSite" id="PSAMB.scaffold1404size31934.g12897.t1">
    <property type="protein sequence ID" value="PSAMB.scaffold1404size31934.g12897.t1"/>
    <property type="gene ID" value="PSAMB.scaffold1404size31934.g12897"/>
</dbReference>
<dbReference type="Proteomes" id="UP000887566">
    <property type="component" value="Unplaced"/>
</dbReference>
<keyword evidence="6" id="KW-0472">Membrane</keyword>